<dbReference type="InterPro" id="IPR010770">
    <property type="entry name" value="Ecd"/>
</dbReference>
<dbReference type="PANTHER" id="PTHR13060">
    <property type="entry name" value="SGT1 PROTEIN HSGT1 SUPPRESSOR OF GCR2"/>
    <property type="match status" value="1"/>
</dbReference>
<dbReference type="GO" id="GO:0005634">
    <property type="term" value="C:nucleus"/>
    <property type="evidence" value="ECO:0007669"/>
    <property type="project" value="TreeGrafter"/>
</dbReference>
<reference evidence="2" key="1">
    <citation type="submission" date="2020-11" db="EMBL/GenBank/DDBJ databases">
        <authorList>
            <person name="Koelle M."/>
            <person name="Horta M.A.C."/>
            <person name="Nowrousian M."/>
            <person name="Ohm R.A."/>
            <person name="Benz P."/>
            <person name="Pilgard A."/>
        </authorList>
    </citation>
    <scope>NUCLEOTIDE SEQUENCE</scope>
    <source>
        <strain evidence="2">FPRL280</strain>
    </source>
</reference>
<protein>
    <recommendedName>
        <fullName evidence="4">SGT1-domain-containing protein</fullName>
    </recommendedName>
</protein>
<dbReference type="Proteomes" id="UP000639403">
    <property type="component" value="Unassembled WGS sequence"/>
</dbReference>
<feature type="compositionally biased region" description="Basic and acidic residues" evidence="1">
    <location>
        <begin position="475"/>
        <end position="507"/>
    </location>
</feature>
<evidence type="ECO:0008006" key="4">
    <source>
        <dbReference type="Google" id="ProtNLM"/>
    </source>
</evidence>
<reference evidence="2" key="2">
    <citation type="journal article" name="Front. Microbiol.">
        <title>Degradative Capacity of Two Strains of Rhodonia placenta: From Phenotype to Genotype.</title>
        <authorList>
            <person name="Kolle M."/>
            <person name="Horta M.A.C."/>
            <person name="Nowrousian M."/>
            <person name="Ohm R.A."/>
            <person name="Benz J.P."/>
            <person name="Pilgard A."/>
        </authorList>
    </citation>
    <scope>NUCLEOTIDE SEQUENCE</scope>
    <source>
        <strain evidence="2">FPRL280</strain>
    </source>
</reference>
<dbReference type="EMBL" id="JADOXO010000041">
    <property type="protein sequence ID" value="KAF9817491.1"/>
    <property type="molecule type" value="Genomic_DNA"/>
</dbReference>
<feature type="compositionally biased region" description="Acidic residues" evidence="1">
    <location>
        <begin position="168"/>
        <end position="180"/>
    </location>
</feature>
<evidence type="ECO:0000313" key="2">
    <source>
        <dbReference type="EMBL" id="KAF9817491.1"/>
    </source>
</evidence>
<organism evidence="2 3">
    <name type="scientific">Rhodonia placenta</name>
    <dbReference type="NCBI Taxonomy" id="104341"/>
    <lineage>
        <taxon>Eukaryota</taxon>
        <taxon>Fungi</taxon>
        <taxon>Dikarya</taxon>
        <taxon>Basidiomycota</taxon>
        <taxon>Agaricomycotina</taxon>
        <taxon>Agaricomycetes</taxon>
        <taxon>Polyporales</taxon>
        <taxon>Adustoporiaceae</taxon>
        <taxon>Rhodonia</taxon>
    </lineage>
</organism>
<name>A0A8H7U3Z6_9APHY</name>
<feature type="region of interest" description="Disordered" evidence="1">
    <location>
        <begin position="695"/>
        <end position="780"/>
    </location>
</feature>
<dbReference type="Pfam" id="PF07093">
    <property type="entry name" value="SGT1"/>
    <property type="match status" value="2"/>
</dbReference>
<feature type="region of interest" description="Disordered" evidence="1">
    <location>
        <begin position="457"/>
        <end position="582"/>
    </location>
</feature>
<proteinExistence type="predicted"/>
<dbReference type="AlphaFoldDB" id="A0A8H7U3Z6"/>
<gene>
    <name evidence="2" type="ORF">IEO21_03342</name>
</gene>
<dbReference type="PANTHER" id="PTHR13060:SF0">
    <property type="entry name" value="PROTEIN ECDYSONELESS HOMOLOG"/>
    <property type="match status" value="1"/>
</dbReference>
<sequence>MATDIFNRPPSISEDTLQHTLYPQNGLSDRASVTTLATLMHACVDSLLPGHLWHRDAFELKVVPNPDGEGWVLEGRMRVGDCVDDEWCAVWLLREISAKWDVVISVFDSDGEFLLIEAAESLPSWVTPSNAENRVWIYHSRLHLIPLSHVSAPSSKPRRRRYPGGKDSDDEEDITGNQDEDNYISAQDALELVRDPLADTFAPAEVEKTVWARITGYPAAARQHVHVTKAWLPVDIAKALTVDPSLVQKPVETFYTRDAIQLRAAHRMSRFPPEPSILTTVKVTRTAYAQLVGQKFYPPKIFGRWQEKESTTEWRWRDVGMKIACGFEMLYQESKSRSDVSPISADAVKSSAQARKDALRRNLDYMKYVENLRSSGYFKGELEGSQLWTELEDKAAAAFLEARREDDATRPSFASAMTAAVSQVGDNFVPPQQNEDSNDWLNVDAADFDAMLEKNFGAKPNIDSTESPDAMDVDSGEKEKESPEDRMAKQQAQRLKDLAQKVEKFVEGEGDIEGAQFSDEEFSDDDQSDSDMTQSEADAEPRPQPPRNDVEQAARQAAMDKLVPGLDPAEYGKMPPSFHNNSQRVAPITMETELREVFTAVSPGTSGEPQKRPIRPPIIPRDKYDGVDSDDESDEENEGGGDDDEEADKPQIVGDVEIDMDEEEDEFLEFARQVLGMSDDQWSDIVRERKGRGAYVPTHIVSENKNGRPAARSSQLNISESRPPQAPTQSSHTSANPSLDSFEAVMQAMDAELARSRGDKQQYATPKVNKGKGKASPQDDIADIDIEAAMDVELKAALEKGHDGDEDGAEYGDGTDYNVIKNFLESFKSQAGLSGPVGNLAARLQPGWTLPRDQ</sequence>
<comment type="caution">
    <text evidence="2">The sequence shown here is derived from an EMBL/GenBank/DDBJ whole genome shotgun (WGS) entry which is preliminary data.</text>
</comment>
<feature type="compositionally biased region" description="Acidic residues" evidence="1">
    <location>
        <begin position="627"/>
        <end position="647"/>
    </location>
</feature>
<feature type="compositionally biased region" description="Polar residues" evidence="1">
    <location>
        <begin position="712"/>
        <end position="739"/>
    </location>
</feature>
<evidence type="ECO:0000256" key="1">
    <source>
        <dbReference type="SAM" id="MobiDB-lite"/>
    </source>
</evidence>
<feature type="region of interest" description="Disordered" evidence="1">
    <location>
        <begin position="152"/>
        <end position="180"/>
    </location>
</feature>
<feature type="compositionally biased region" description="Acidic residues" evidence="1">
    <location>
        <begin position="508"/>
        <end position="529"/>
    </location>
</feature>
<feature type="region of interest" description="Disordered" evidence="1">
    <location>
        <begin position="596"/>
        <end position="657"/>
    </location>
</feature>
<evidence type="ECO:0000313" key="3">
    <source>
        <dbReference type="Proteomes" id="UP000639403"/>
    </source>
</evidence>
<accession>A0A8H7U3Z6</accession>